<dbReference type="SUPFAM" id="SSF51126">
    <property type="entry name" value="Pectin lyase-like"/>
    <property type="match status" value="1"/>
</dbReference>
<proteinExistence type="predicted"/>
<dbReference type="InterPro" id="IPR012332">
    <property type="entry name" value="Autotransporter_pectin_lyase_C"/>
</dbReference>
<sequence>MYRLSNDKGITLVELLAAIALIGIIGVISFRLLTGMFSANLIAENDISLKQEANIILTSIREKAQVEDVELQVPEEESLLVNGKDVLTKDDIIITEFHAENRSDSEETVEKSLFPSNSGSSFTSEVSETLVVSMSITTKEGTSIYEISSVIPGLADPNRNYTIETPEEDDPNSPGSGGDDEDPSPEPPAYEIFTTQEEFEALDPANINGWVEGHPDSNNEYTLTENTILDSRFPRNYQGQNTFEENFWAKYDNMYLNNHNVTIEESMYVNHESIWNNNNSVKAGGNALFRDDVTIRTQSSFDAFNTYFRGNISVPNSGIIDTRGSIRVDGKTILRSQAKLKTNGYFFANGSVNLSNNTNRIEAVEDIYLNSGGTLNGASIQSGGTMNLDGGFTLQNNASLTSGGVMNGSGSMTLRSNSTLYAEDSIDLDGSFLVDGTITSEGDISIYGSVSGSGTICATGNISTIGAVGQQVKIKDNRNNFNGCK</sequence>
<dbReference type="GO" id="GO:0030420">
    <property type="term" value="P:establishment of competence for transformation"/>
    <property type="evidence" value="ECO:0007669"/>
    <property type="project" value="UniProtKB-KW"/>
</dbReference>
<protein>
    <submittedName>
        <fullName evidence="5">Prepilin-type N-terminal cleavage/methylation domain-containing protein</fullName>
    </submittedName>
</protein>
<name>A0A1G8PJ89_9BACI</name>
<evidence type="ECO:0000256" key="3">
    <source>
        <dbReference type="SAM" id="MobiDB-lite"/>
    </source>
</evidence>
<feature type="region of interest" description="Disordered" evidence="3">
    <location>
        <begin position="155"/>
        <end position="189"/>
    </location>
</feature>
<comment type="subcellular location">
    <subcellularLocation>
        <location evidence="1">Cell surface</location>
    </subcellularLocation>
</comment>
<dbReference type="GO" id="GO:0009986">
    <property type="term" value="C:cell surface"/>
    <property type="evidence" value="ECO:0007669"/>
    <property type="project" value="UniProtKB-SubCell"/>
</dbReference>
<dbReference type="PROSITE" id="PS00409">
    <property type="entry name" value="PROKAR_NTER_METHYL"/>
    <property type="match status" value="1"/>
</dbReference>
<evidence type="ECO:0000313" key="5">
    <source>
        <dbReference type="EMBL" id="SDI92406.1"/>
    </source>
</evidence>
<dbReference type="Pfam" id="PF07963">
    <property type="entry name" value="N_methyl"/>
    <property type="match status" value="1"/>
</dbReference>
<dbReference type="Proteomes" id="UP000199225">
    <property type="component" value="Unassembled WGS sequence"/>
</dbReference>
<keyword evidence="4" id="KW-0472">Membrane</keyword>
<gene>
    <name evidence="5" type="ORF">SAMN04490247_0020</name>
</gene>
<dbReference type="InterPro" id="IPR011050">
    <property type="entry name" value="Pectin_lyase_fold/virulence"/>
</dbReference>
<dbReference type="Gene3D" id="2.160.20.20">
    <property type="match status" value="1"/>
</dbReference>
<dbReference type="AlphaFoldDB" id="A0A1G8PJ89"/>
<feature type="transmembrane region" description="Helical" evidence="4">
    <location>
        <begin position="12"/>
        <end position="33"/>
    </location>
</feature>
<evidence type="ECO:0000256" key="1">
    <source>
        <dbReference type="ARBA" id="ARBA00004241"/>
    </source>
</evidence>
<keyword evidence="4" id="KW-1133">Transmembrane helix</keyword>
<organism evidence="5 6">
    <name type="scientific">Salimicrobium halophilum</name>
    <dbReference type="NCBI Taxonomy" id="86666"/>
    <lineage>
        <taxon>Bacteria</taxon>
        <taxon>Bacillati</taxon>
        <taxon>Bacillota</taxon>
        <taxon>Bacilli</taxon>
        <taxon>Bacillales</taxon>
        <taxon>Bacillaceae</taxon>
        <taxon>Salimicrobium</taxon>
    </lineage>
</organism>
<dbReference type="NCBIfam" id="TIGR02532">
    <property type="entry name" value="IV_pilin_GFxxxE"/>
    <property type="match status" value="1"/>
</dbReference>
<dbReference type="InterPro" id="IPR012902">
    <property type="entry name" value="N_methyl_site"/>
</dbReference>
<reference evidence="6" key="1">
    <citation type="submission" date="2016-10" db="EMBL/GenBank/DDBJ databases">
        <authorList>
            <person name="Varghese N."/>
            <person name="Submissions S."/>
        </authorList>
    </citation>
    <scope>NUCLEOTIDE SEQUENCE [LARGE SCALE GENOMIC DNA]</scope>
    <source>
        <strain evidence="6">DSM 4771</strain>
    </source>
</reference>
<dbReference type="RefSeq" id="WP_093190524.1">
    <property type="nucleotide sequence ID" value="NZ_FNEV01000001.1"/>
</dbReference>
<dbReference type="STRING" id="86666.SAMN04490247_0020"/>
<dbReference type="OrthoDB" id="9820666at2"/>
<dbReference type="EMBL" id="FNEV01000001">
    <property type="protein sequence ID" value="SDI92406.1"/>
    <property type="molecule type" value="Genomic_DNA"/>
</dbReference>
<keyword evidence="4" id="KW-0812">Transmembrane</keyword>
<accession>A0A1G8PJ89</accession>
<evidence type="ECO:0000313" key="6">
    <source>
        <dbReference type="Proteomes" id="UP000199225"/>
    </source>
</evidence>
<keyword evidence="2" id="KW-0178">Competence</keyword>
<keyword evidence="6" id="KW-1185">Reference proteome</keyword>
<evidence type="ECO:0000256" key="2">
    <source>
        <dbReference type="ARBA" id="ARBA00023287"/>
    </source>
</evidence>
<evidence type="ECO:0000256" key="4">
    <source>
        <dbReference type="SAM" id="Phobius"/>
    </source>
</evidence>